<accession>A0AAD7TQ52</accession>
<organism evidence="2 3">
    <name type="scientific">Trametes cubensis</name>
    <dbReference type="NCBI Taxonomy" id="1111947"/>
    <lineage>
        <taxon>Eukaryota</taxon>
        <taxon>Fungi</taxon>
        <taxon>Dikarya</taxon>
        <taxon>Basidiomycota</taxon>
        <taxon>Agaricomycotina</taxon>
        <taxon>Agaricomycetes</taxon>
        <taxon>Polyporales</taxon>
        <taxon>Polyporaceae</taxon>
        <taxon>Trametes</taxon>
    </lineage>
</organism>
<keyword evidence="3" id="KW-1185">Reference proteome</keyword>
<name>A0AAD7TQ52_9APHY</name>
<sequence length="198" mass="22196">MASPRSPRLVDSFTAPKEVLQEFAEMAEEEDIDPFAETASKRQIAARQSDYHNRRFNRQAHESTDVFKAVAEGQDVEGGYKEAMKLQRLEKEEERVRRAIEEKERQAREEGQGRSLAGVGSPNPSALFDISLSRSHISPLAPRPRPASQYNAPCTPIETGFSDKLALPFFGGSPTVTSQCHPHWIHFGPRSVRNVVTH</sequence>
<proteinExistence type="predicted"/>
<evidence type="ECO:0000313" key="2">
    <source>
        <dbReference type="EMBL" id="KAJ8473803.1"/>
    </source>
</evidence>
<dbReference type="AlphaFoldDB" id="A0AAD7TQ52"/>
<evidence type="ECO:0000256" key="1">
    <source>
        <dbReference type="SAM" id="MobiDB-lite"/>
    </source>
</evidence>
<dbReference type="EMBL" id="JAPEVG010000209">
    <property type="protein sequence ID" value="KAJ8473803.1"/>
    <property type="molecule type" value="Genomic_DNA"/>
</dbReference>
<protein>
    <submittedName>
        <fullName evidence="2">Uncharacterized protein</fullName>
    </submittedName>
</protein>
<comment type="caution">
    <text evidence="2">The sequence shown here is derived from an EMBL/GenBank/DDBJ whole genome shotgun (WGS) entry which is preliminary data.</text>
</comment>
<gene>
    <name evidence="2" type="ORF">ONZ51_g7622</name>
</gene>
<feature type="region of interest" description="Disordered" evidence="1">
    <location>
        <begin position="100"/>
        <end position="122"/>
    </location>
</feature>
<reference evidence="2" key="1">
    <citation type="submission" date="2022-11" db="EMBL/GenBank/DDBJ databases">
        <title>Genome Sequence of Cubamyces cubensis.</title>
        <authorList>
            <person name="Buettner E."/>
        </authorList>
    </citation>
    <scope>NUCLEOTIDE SEQUENCE</scope>
    <source>
        <strain evidence="2">MPL-01</strain>
    </source>
</reference>
<feature type="compositionally biased region" description="Basic and acidic residues" evidence="1">
    <location>
        <begin position="100"/>
        <end position="112"/>
    </location>
</feature>
<evidence type="ECO:0000313" key="3">
    <source>
        <dbReference type="Proteomes" id="UP001215151"/>
    </source>
</evidence>
<dbReference type="Proteomes" id="UP001215151">
    <property type="component" value="Unassembled WGS sequence"/>
</dbReference>